<reference evidence="1" key="1">
    <citation type="journal article" date="2021" name="Front. Microbiol.">
        <title>Comprehensive Comparative Genomics and Phenotyping of Methylobacterium Species.</title>
        <authorList>
            <person name="Alessa O."/>
            <person name="Ogura Y."/>
            <person name="Fujitani Y."/>
            <person name="Takami H."/>
            <person name="Hayashi T."/>
            <person name="Sahin N."/>
            <person name="Tani A."/>
        </authorList>
    </citation>
    <scope>NUCLEOTIDE SEQUENCE</scope>
    <source>
        <strain evidence="1">DSM 19015</strain>
    </source>
</reference>
<comment type="caution">
    <text evidence="1">The sequence shown here is derived from an EMBL/GenBank/DDBJ whole genome shotgun (WGS) entry which is preliminary data.</text>
</comment>
<dbReference type="RefSeq" id="WP_238245426.1">
    <property type="nucleotide sequence ID" value="NZ_BPQP01000058.1"/>
</dbReference>
<name>A0ABQ4S0D9_9HYPH</name>
<sequence>MDEDAFDAATARARRVSADEPHAVSARYLEREAVLLVVLSSGTELRLPVADLEGLADASAKDLAEIEVSPAGRGLHFPRLDADLYVPALIANVLGSPAWNARRARASA</sequence>
<proteinExistence type="predicted"/>
<dbReference type="Gene3D" id="3.30.2020.40">
    <property type="entry name" value="Uncharacterised protein PF10387, DUF2442"/>
    <property type="match status" value="1"/>
</dbReference>
<organism evidence="1 2">
    <name type="scientific">Methylobacterium iners</name>
    <dbReference type="NCBI Taxonomy" id="418707"/>
    <lineage>
        <taxon>Bacteria</taxon>
        <taxon>Pseudomonadati</taxon>
        <taxon>Pseudomonadota</taxon>
        <taxon>Alphaproteobacteria</taxon>
        <taxon>Hyphomicrobiales</taxon>
        <taxon>Methylobacteriaceae</taxon>
        <taxon>Methylobacterium</taxon>
    </lineage>
</organism>
<dbReference type="EMBL" id="BPQP01000058">
    <property type="protein sequence ID" value="GJD96316.1"/>
    <property type="molecule type" value="Genomic_DNA"/>
</dbReference>
<dbReference type="Proteomes" id="UP001055125">
    <property type="component" value="Unassembled WGS sequence"/>
</dbReference>
<evidence type="ECO:0000313" key="2">
    <source>
        <dbReference type="Proteomes" id="UP001055125"/>
    </source>
</evidence>
<protein>
    <recommendedName>
        <fullName evidence="3">DUF2442 domain-containing protein</fullName>
    </recommendedName>
</protein>
<reference evidence="1" key="2">
    <citation type="submission" date="2021-08" db="EMBL/GenBank/DDBJ databases">
        <authorList>
            <person name="Tani A."/>
            <person name="Ola A."/>
            <person name="Ogura Y."/>
            <person name="Katsura K."/>
            <person name="Hayashi T."/>
        </authorList>
    </citation>
    <scope>NUCLEOTIDE SEQUENCE</scope>
    <source>
        <strain evidence="1">DSM 19015</strain>
    </source>
</reference>
<evidence type="ECO:0000313" key="1">
    <source>
        <dbReference type="EMBL" id="GJD96316.1"/>
    </source>
</evidence>
<keyword evidence="2" id="KW-1185">Reference proteome</keyword>
<dbReference type="Pfam" id="PF10387">
    <property type="entry name" value="DUF2442"/>
    <property type="match status" value="1"/>
</dbReference>
<dbReference type="InterPro" id="IPR018841">
    <property type="entry name" value="DUF2442"/>
</dbReference>
<evidence type="ECO:0008006" key="3">
    <source>
        <dbReference type="Google" id="ProtNLM"/>
    </source>
</evidence>
<accession>A0ABQ4S0D9</accession>
<gene>
    <name evidence="1" type="ORF">OCOJLMKI_3537</name>
</gene>